<accession>A0A017T0T1</accession>
<dbReference type="PANTHER" id="PTHR31302">
    <property type="entry name" value="TRANSMEMBRANE PROTEIN WITH METALLOPHOSPHOESTERASE DOMAIN-RELATED"/>
    <property type="match status" value="1"/>
</dbReference>
<keyword evidence="1" id="KW-0479">Metal-binding</keyword>
<evidence type="ECO:0000313" key="5">
    <source>
        <dbReference type="EMBL" id="EYF02156.1"/>
    </source>
</evidence>
<proteinExistence type="predicted"/>
<dbReference type="STRING" id="1192034.CAP_7367"/>
<evidence type="ECO:0000256" key="2">
    <source>
        <dbReference type="ARBA" id="ARBA00022801"/>
    </source>
</evidence>
<sequence>MDAQPSKVKLSSYLKRLWPERAARDKAGPPPTWPAVDDVAGGIEEDEGGLSPAQRGAIQLRRFAGPTAYLDQLSPIRIAHLTDQHVGRVTPMKLQREAVDLTNKQRPDLVMLTGDFVCHSQLYLDQLEELIRSFEAPVFAVLGNHDHWSGGDEVKQTLRRAGAEVLCNAHTVVTVRHQALQVVGLDDAYTGHAQRERAVKGLRKNLPSIGLSHIAEEADGLWRHGVPLVLSGHTHAGQVTVARLHEFSIGKLAGHKYVHGLYGTRTPEASGQGAVYVGAGIGASVLPFRIGDRGQREVAIFDLGEAPGSFEEHHAEQLPLKGRKPSLTVQAKRAEQVVKKREKRARKRPSALSSRP</sequence>
<keyword evidence="2" id="KW-0378">Hydrolase</keyword>
<dbReference type="InterPro" id="IPR029052">
    <property type="entry name" value="Metallo-depent_PP-like"/>
</dbReference>
<dbReference type="InterPro" id="IPR051158">
    <property type="entry name" value="Metallophosphoesterase_sf"/>
</dbReference>
<feature type="region of interest" description="Disordered" evidence="3">
    <location>
        <begin position="313"/>
        <end position="356"/>
    </location>
</feature>
<dbReference type="eggNOG" id="COG1408">
    <property type="taxonomic scope" value="Bacteria"/>
</dbReference>
<evidence type="ECO:0000259" key="4">
    <source>
        <dbReference type="Pfam" id="PF00149"/>
    </source>
</evidence>
<gene>
    <name evidence="5" type="ORF">CAP_7367</name>
</gene>
<reference evidence="5 6" key="1">
    <citation type="submission" date="2013-05" db="EMBL/GenBank/DDBJ databases">
        <title>Genome assembly of Chondromyces apiculatus DSM 436.</title>
        <authorList>
            <person name="Sharma G."/>
            <person name="Khatri I."/>
            <person name="Kaur C."/>
            <person name="Mayilraj S."/>
            <person name="Subramanian S."/>
        </authorList>
    </citation>
    <scope>NUCLEOTIDE SEQUENCE [LARGE SCALE GENOMIC DNA]</scope>
    <source>
        <strain evidence="5 6">DSM 436</strain>
    </source>
</reference>
<dbReference type="Gene3D" id="3.60.21.10">
    <property type="match status" value="1"/>
</dbReference>
<dbReference type="Proteomes" id="UP000019678">
    <property type="component" value="Unassembled WGS sequence"/>
</dbReference>
<evidence type="ECO:0000256" key="3">
    <source>
        <dbReference type="SAM" id="MobiDB-lite"/>
    </source>
</evidence>
<dbReference type="EMBL" id="ASRX01000065">
    <property type="protein sequence ID" value="EYF02156.1"/>
    <property type="molecule type" value="Genomic_DNA"/>
</dbReference>
<dbReference type="InterPro" id="IPR004843">
    <property type="entry name" value="Calcineurin-like_PHP"/>
</dbReference>
<organism evidence="5 6">
    <name type="scientific">Chondromyces apiculatus DSM 436</name>
    <dbReference type="NCBI Taxonomy" id="1192034"/>
    <lineage>
        <taxon>Bacteria</taxon>
        <taxon>Pseudomonadati</taxon>
        <taxon>Myxococcota</taxon>
        <taxon>Polyangia</taxon>
        <taxon>Polyangiales</taxon>
        <taxon>Polyangiaceae</taxon>
        <taxon>Chondromyces</taxon>
    </lineage>
</organism>
<evidence type="ECO:0000313" key="6">
    <source>
        <dbReference type="Proteomes" id="UP000019678"/>
    </source>
</evidence>
<evidence type="ECO:0000256" key="1">
    <source>
        <dbReference type="ARBA" id="ARBA00022723"/>
    </source>
</evidence>
<name>A0A017T0T1_9BACT</name>
<keyword evidence="6" id="KW-1185">Reference proteome</keyword>
<dbReference type="Pfam" id="PF00149">
    <property type="entry name" value="Metallophos"/>
    <property type="match status" value="1"/>
</dbReference>
<dbReference type="GO" id="GO:0009245">
    <property type="term" value="P:lipid A biosynthetic process"/>
    <property type="evidence" value="ECO:0007669"/>
    <property type="project" value="TreeGrafter"/>
</dbReference>
<feature type="domain" description="Calcineurin-like phosphoesterase" evidence="4">
    <location>
        <begin position="76"/>
        <end position="236"/>
    </location>
</feature>
<dbReference type="GO" id="GO:0016020">
    <property type="term" value="C:membrane"/>
    <property type="evidence" value="ECO:0007669"/>
    <property type="project" value="GOC"/>
</dbReference>
<comment type="caution">
    <text evidence="5">The sequence shown here is derived from an EMBL/GenBank/DDBJ whole genome shotgun (WGS) entry which is preliminary data.</text>
</comment>
<dbReference type="SUPFAM" id="SSF56300">
    <property type="entry name" value="Metallo-dependent phosphatases"/>
    <property type="match status" value="1"/>
</dbReference>
<dbReference type="CDD" id="cd07385">
    <property type="entry name" value="MPP_YkuE_C"/>
    <property type="match status" value="1"/>
</dbReference>
<dbReference type="AlphaFoldDB" id="A0A017T0T1"/>
<protein>
    <submittedName>
        <fullName evidence="5">Ser/Thr protein phosphatase family protein</fullName>
    </submittedName>
</protein>
<dbReference type="PANTHER" id="PTHR31302:SF31">
    <property type="entry name" value="PHOSPHODIESTERASE YAEI"/>
    <property type="match status" value="1"/>
</dbReference>
<dbReference type="GO" id="GO:0008758">
    <property type="term" value="F:UDP-2,3-diacylglucosamine hydrolase activity"/>
    <property type="evidence" value="ECO:0007669"/>
    <property type="project" value="TreeGrafter"/>
</dbReference>
<dbReference type="GO" id="GO:0046872">
    <property type="term" value="F:metal ion binding"/>
    <property type="evidence" value="ECO:0007669"/>
    <property type="project" value="UniProtKB-KW"/>
</dbReference>
<feature type="compositionally biased region" description="Basic residues" evidence="3">
    <location>
        <begin position="340"/>
        <end position="349"/>
    </location>
</feature>